<evidence type="ECO:0000256" key="1">
    <source>
        <dbReference type="ARBA" id="ARBA00004496"/>
    </source>
</evidence>
<dbReference type="Proteomes" id="UP000543642">
    <property type="component" value="Unassembled WGS sequence"/>
</dbReference>
<keyword evidence="6" id="KW-0804">Transcription</keyword>
<dbReference type="PROSITE" id="PS00352">
    <property type="entry name" value="CSD_1"/>
    <property type="match status" value="1"/>
</dbReference>
<dbReference type="GO" id="GO:0005737">
    <property type="term" value="C:cytoplasm"/>
    <property type="evidence" value="ECO:0007669"/>
    <property type="project" value="UniProtKB-SubCell"/>
</dbReference>
<comment type="caution">
    <text evidence="9">The sequence shown here is derived from an EMBL/GenBank/DDBJ whole genome shotgun (WGS) entry which is preliminary data.</text>
</comment>
<sequence length="56" mass="6247">MNNGTVKWFNAQKGFGFITDDATGKDVFVHFSAIMVDGFKTLEEGQKVNFDTETDP</sequence>
<name>A0A7W8HAD8_9FIRM</name>
<dbReference type="PIRSF" id="PIRSF002599">
    <property type="entry name" value="Cold_shock_A"/>
    <property type="match status" value="1"/>
</dbReference>
<dbReference type="PANTHER" id="PTHR46565">
    <property type="entry name" value="COLD SHOCK DOMAIN PROTEIN 2"/>
    <property type="match status" value="1"/>
</dbReference>
<organism evidence="9 10">
    <name type="scientific">Catenibacillus scindens</name>
    <dbReference type="NCBI Taxonomy" id="673271"/>
    <lineage>
        <taxon>Bacteria</taxon>
        <taxon>Bacillati</taxon>
        <taxon>Bacillota</taxon>
        <taxon>Clostridia</taxon>
        <taxon>Lachnospirales</taxon>
        <taxon>Lachnospiraceae</taxon>
        <taxon>Catenibacillus</taxon>
    </lineage>
</organism>
<evidence type="ECO:0000256" key="6">
    <source>
        <dbReference type="ARBA" id="ARBA00023163"/>
    </source>
</evidence>
<dbReference type="InterPro" id="IPR012340">
    <property type="entry name" value="NA-bd_OB-fold"/>
</dbReference>
<dbReference type="PANTHER" id="PTHR46565:SF20">
    <property type="entry name" value="COLD SHOCK DOMAIN-CONTAINING PROTEIN 4"/>
    <property type="match status" value="1"/>
</dbReference>
<evidence type="ECO:0000256" key="4">
    <source>
        <dbReference type="ARBA" id="ARBA00023125"/>
    </source>
</evidence>
<dbReference type="PRINTS" id="PR00050">
    <property type="entry name" value="COLDSHOCK"/>
</dbReference>
<dbReference type="PROSITE" id="PS51857">
    <property type="entry name" value="CSD_2"/>
    <property type="match status" value="1"/>
</dbReference>
<feature type="domain" description="CSD" evidence="8">
    <location>
        <begin position="1"/>
        <end position="56"/>
    </location>
</feature>
<evidence type="ECO:0000256" key="3">
    <source>
        <dbReference type="ARBA" id="ARBA00023015"/>
    </source>
</evidence>
<evidence type="ECO:0000256" key="2">
    <source>
        <dbReference type="ARBA" id="ARBA00022490"/>
    </source>
</evidence>
<keyword evidence="2" id="KW-0963">Cytoplasm</keyword>
<accession>A0A7W8HAD8</accession>
<dbReference type="InterPro" id="IPR012156">
    <property type="entry name" value="Cold_shock_CspA"/>
</dbReference>
<protein>
    <submittedName>
        <fullName evidence="9">CspA family cold shock protein</fullName>
    </submittedName>
</protein>
<dbReference type="Pfam" id="PF00313">
    <property type="entry name" value="CSD"/>
    <property type="match status" value="1"/>
</dbReference>
<proteinExistence type="predicted"/>
<reference evidence="9 10" key="1">
    <citation type="submission" date="2020-08" db="EMBL/GenBank/DDBJ databases">
        <title>Genomic Encyclopedia of Type Strains, Phase IV (KMG-IV): sequencing the most valuable type-strain genomes for metagenomic binning, comparative biology and taxonomic classification.</title>
        <authorList>
            <person name="Goeker M."/>
        </authorList>
    </citation>
    <scope>NUCLEOTIDE SEQUENCE [LARGE SCALE GENOMIC DNA]</scope>
    <source>
        <strain evidence="9 10">DSM 106146</strain>
    </source>
</reference>
<evidence type="ECO:0000256" key="5">
    <source>
        <dbReference type="ARBA" id="ARBA00023159"/>
    </source>
</evidence>
<keyword evidence="5" id="KW-0010">Activator</keyword>
<dbReference type="InterPro" id="IPR002059">
    <property type="entry name" value="CSP_DNA-bd"/>
</dbReference>
<dbReference type="GO" id="GO:0003677">
    <property type="term" value="F:DNA binding"/>
    <property type="evidence" value="ECO:0007669"/>
    <property type="project" value="UniProtKB-KW"/>
</dbReference>
<keyword evidence="10" id="KW-1185">Reference proteome</keyword>
<keyword evidence="3" id="KW-0805">Transcription regulation</keyword>
<dbReference type="EMBL" id="JACHFW010000007">
    <property type="protein sequence ID" value="MBB5264871.1"/>
    <property type="molecule type" value="Genomic_DNA"/>
</dbReference>
<evidence type="ECO:0000256" key="7">
    <source>
        <dbReference type="RuleBase" id="RU000408"/>
    </source>
</evidence>
<dbReference type="Gene3D" id="2.40.50.140">
    <property type="entry name" value="Nucleic acid-binding proteins"/>
    <property type="match status" value="1"/>
</dbReference>
<keyword evidence="4" id="KW-0238">DNA-binding</keyword>
<dbReference type="AlphaFoldDB" id="A0A7W8HAD8"/>
<gene>
    <name evidence="9" type="ORF">HNP82_002010</name>
</gene>
<dbReference type="InterPro" id="IPR019844">
    <property type="entry name" value="CSD_CS"/>
</dbReference>
<dbReference type="InterPro" id="IPR011129">
    <property type="entry name" value="CSD"/>
</dbReference>
<evidence type="ECO:0000313" key="10">
    <source>
        <dbReference type="Proteomes" id="UP000543642"/>
    </source>
</evidence>
<dbReference type="SUPFAM" id="SSF50249">
    <property type="entry name" value="Nucleic acid-binding proteins"/>
    <property type="match status" value="1"/>
</dbReference>
<evidence type="ECO:0000313" key="9">
    <source>
        <dbReference type="EMBL" id="MBB5264871.1"/>
    </source>
</evidence>
<dbReference type="SMART" id="SM00357">
    <property type="entry name" value="CSP"/>
    <property type="match status" value="1"/>
</dbReference>
<comment type="subcellular location">
    <subcellularLocation>
        <location evidence="1 7">Cytoplasm</location>
    </subcellularLocation>
</comment>
<evidence type="ECO:0000259" key="8">
    <source>
        <dbReference type="PROSITE" id="PS51857"/>
    </source>
</evidence>
<dbReference type="CDD" id="cd04458">
    <property type="entry name" value="CSP_CDS"/>
    <property type="match status" value="1"/>
</dbReference>